<gene>
    <name evidence="1" type="ORF">F8M49_14125</name>
</gene>
<sequence>MARGFTPPYLTPSDDSVDMQPWMLRRQGESVPLVSPVEDWVTGTDLSLSRGVVVDLQSVRKQCRLPDGCPLELVVSWRSDATKIQRRVLKRLLDDSRNEVQVTLSGTEIGGTVRISTSVVLSEDITEPDPGSPHRRGSILIRDVYSVTLEGEGSMFPMAVIDFAGRPYDDRASWFVETSTDLEANFSSVFQVMINERDKSLIKAIESEKPTREQQALLDELSSGVMQVVLELAYALKANRELGVEEYGDGSVGQVLRGLVDQTGDLDLGDLRDPSEIARRHALFQAMARGIAAGRVF</sequence>
<dbReference type="EMBL" id="WBMO01000001">
    <property type="protein sequence ID" value="MDV2476198.1"/>
    <property type="molecule type" value="Genomic_DNA"/>
</dbReference>
<keyword evidence="2" id="KW-1185">Reference proteome</keyword>
<proteinExistence type="predicted"/>
<name>A0ABU3WS15_9NOCA</name>
<evidence type="ECO:0000313" key="2">
    <source>
        <dbReference type="Proteomes" id="UP001275440"/>
    </source>
</evidence>
<dbReference type="Proteomes" id="UP001275440">
    <property type="component" value="Unassembled WGS sequence"/>
</dbReference>
<organism evidence="1 2">
    <name type="scientific">Rhodococcus zopfii</name>
    <dbReference type="NCBI Taxonomy" id="43772"/>
    <lineage>
        <taxon>Bacteria</taxon>
        <taxon>Bacillati</taxon>
        <taxon>Actinomycetota</taxon>
        <taxon>Actinomycetes</taxon>
        <taxon>Mycobacteriales</taxon>
        <taxon>Nocardiaceae</taxon>
        <taxon>Rhodococcus</taxon>
    </lineage>
</organism>
<accession>A0ABU3WS15</accession>
<protein>
    <submittedName>
        <fullName evidence="1">Uncharacterized protein</fullName>
    </submittedName>
</protein>
<comment type="caution">
    <text evidence="1">The sequence shown here is derived from an EMBL/GenBank/DDBJ whole genome shotgun (WGS) entry which is preliminary data.</text>
</comment>
<evidence type="ECO:0000313" key="1">
    <source>
        <dbReference type="EMBL" id="MDV2476198.1"/>
    </source>
</evidence>
<reference evidence="1 2" key="1">
    <citation type="submission" date="2019-10" db="EMBL/GenBank/DDBJ databases">
        <title>Draft Genome Assembly of Rhodococcus zopfii DSM44189.</title>
        <authorList>
            <person name="Sutton J.M."/>
            <person name="Akob D.M."/>
            <person name="Bushman T.J."/>
        </authorList>
    </citation>
    <scope>NUCLEOTIDE SEQUENCE [LARGE SCALE GENOMIC DNA]</scope>
    <source>
        <strain evidence="1 2">DSM 44189</strain>
    </source>
</reference>